<proteinExistence type="predicted"/>
<evidence type="ECO:0000313" key="1">
    <source>
        <dbReference type="EMBL" id="SDC58627.1"/>
    </source>
</evidence>
<keyword evidence="2" id="KW-1185">Reference proteome</keyword>
<sequence length="266" mass="29722">MKHNPVLAAIIFAGVTATAFIPAADIISRIGISQDVAKNHILNNLVGNFRHEPVNPSTLLADEPKNYRSQTKRFQIPRLSNLPQLINGNKKAMAKELCLYVKEYVNSREFADKYAKIRAAAKPEAEPPVMDKQTIDAMKQGLKESETARTRLKAMGQSTKSIDTGIAQMKKMISENGDPTPNKTKWEKLYPADPAVMIKNRLQEYISLAATVDFNAAVTGAKRTFINPAYENQTLRWKAIYRAGKEVNDVAIAFAKQWLKEGIITY</sequence>
<reference evidence="2" key="1">
    <citation type="submission" date="2016-10" db="EMBL/GenBank/DDBJ databases">
        <authorList>
            <person name="Varghese N."/>
            <person name="Submissions S."/>
        </authorList>
    </citation>
    <scope>NUCLEOTIDE SEQUENCE [LARGE SCALE GENOMIC DNA]</scope>
    <source>
        <strain evidence="2">DSM 25811 / CCM 8410 / LMG 26954 / E90</strain>
    </source>
</reference>
<dbReference type="Proteomes" id="UP000198757">
    <property type="component" value="Unassembled WGS sequence"/>
</dbReference>
<dbReference type="AlphaFoldDB" id="A0A1G6MTT8"/>
<dbReference type="RefSeq" id="WP_143019681.1">
    <property type="nucleotide sequence ID" value="NZ_FMZO01000003.1"/>
</dbReference>
<protein>
    <submittedName>
        <fullName evidence="1">Uncharacterized protein</fullName>
    </submittedName>
</protein>
<accession>A0A1G6MTT8</accession>
<gene>
    <name evidence="1" type="ORF">SAMN04487894_10326</name>
</gene>
<organism evidence="1 2">
    <name type="scientific">Niabella drilacis (strain DSM 25811 / CCM 8410 / CCUG 62505 / LMG 26954 / E90)</name>
    <dbReference type="NCBI Taxonomy" id="1285928"/>
    <lineage>
        <taxon>Bacteria</taxon>
        <taxon>Pseudomonadati</taxon>
        <taxon>Bacteroidota</taxon>
        <taxon>Chitinophagia</taxon>
        <taxon>Chitinophagales</taxon>
        <taxon>Chitinophagaceae</taxon>
        <taxon>Niabella</taxon>
    </lineage>
</organism>
<dbReference type="OrthoDB" id="1409070at2"/>
<dbReference type="EMBL" id="FMZO01000003">
    <property type="protein sequence ID" value="SDC58627.1"/>
    <property type="molecule type" value="Genomic_DNA"/>
</dbReference>
<name>A0A1G6MTT8_NIADE</name>
<evidence type="ECO:0000313" key="2">
    <source>
        <dbReference type="Proteomes" id="UP000198757"/>
    </source>
</evidence>
<dbReference type="STRING" id="1285928.SAMN04487894_10326"/>